<dbReference type="InterPro" id="IPR029016">
    <property type="entry name" value="GAF-like_dom_sf"/>
</dbReference>
<reference evidence="7 8" key="1">
    <citation type="submission" date="2021-11" db="EMBL/GenBank/DDBJ databases">
        <title>Genome sequence.</title>
        <authorList>
            <person name="Sun Q."/>
        </authorList>
    </citation>
    <scope>NUCLEOTIDE SEQUENCE [LARGE SCALE GENOMIC DNA]</scope>
    <source>
        <strain evidence="7 8">KCTC 12005</strain>
    </source>
</reference>
<dbReference type="FunFam" id="1.10.10.10:FF:000056">
    <property type="entry name" value="IclR family transcriptional regulator"/>
    <property type="match status" value="1"/>
</dbReference>
<dbReference type="SUPFAM" id="SSF46785">
    <property type="entry name" value="Winged helix' DNA-binding domain"/>
    <property type="match status" value="1"/>
</dbReference>
<dbReference type="AlphaFoldDB" id="A0AAW4XZE5"/>
<feature type="region of interest" description="Disordered" evidence="4">
    <location>
        <begin position="266"/>
        <end position="286"/>
    </location>
</feature>
<dbReference type="EMBL" id="JAJNCT010000020">
    <property type="protein sequence ID" value="MCD2166423.1"/>
    <property type="molecule type" value="Genomic_DNA"/>
</dbReference>
<dbReference type="InterPro" id="IPR050707">
    <property type="entry name" value="HTH_MetabolicPath_Reg"/>
</dbReference>
<dbReference type="Pfam" id="PF01614">
    <property type="entry name" value="IclR_C"/>
    <property type="match status" value="1"/>
</dbReference>
<dbReference type="Proteomes" id="UP001199260">
    <property type="component" value="Unassembled WGS sequence"/>
</dbReference>
<keyword evidence="1" id="KW-0805">Transcription regulation</keyword>
<evidence type="ECO:0000256" key="1">
    <source>
        <dbReference type="ARBA" id="ARBA00023015"/>
    </source>
</evidence>
<evidence type="ECO:0000259" key="5">
    <source>
        <dbReference type="PROSITE" id="PS51077"/>
    </source>
</evidence>
<dbReference type="InterPro" id="IPR036390">
    <property type="entry name" value="WH_DNA-bd_sf"/>
</dbReference>
<keyword evidence="8" id="KW-1185">Reference proteome</keyword>
<dbReference type="PANTHER" id="PTHR30136">
    <property type="entry name" value="HELIX-TURN-HELIX TRANSCRIPTIONAL REGULATOR, ICLR FAMILY"/>
    <property type="match status" value="1"/>
</dbReference>
<organism evidence="7 8">
    <name type="scientific">Comamonas koreensis</name>
    <dbReference type="NCBI Taxonomy" id="160825"/>
    <lineage>
        <taxon>Bacteria</taxon>
        <taxon>Pseudomonadati</taxon>
        <taxon>Pseudomonadota</taxon>
        <taxon>Betaproteobacteria</taxon>
        <taxon>Burkholderiales</taxon>
        <taxon>Comamonadaceae</taxon>
        <taxon>Comamonas</taxon>
    </lineage>
</organism>
<evidence type="ECO:0000259" key="6">
    <source>
        <dbReference type="PROSITE" id="PS51078"/>
    </source>
</evidence>
<dbReference type="RefSeq" id="WP_230776619.1">
    <property type="nucleotide sequence ID" value="NZ_JAJNCT010000020.1"/>
</dbReference>
<sequence>MSESPAAMDKTDTVAAVEKAFAILECLGNQRDVSVTALAQQLSLSKSSVHRLLQTLKALGYVAQDGESELYRATLRLFELGGKALENTDLVREADEEMRRLGALTRETIHLGALDEDAIIYIHKIESDFGLRMQSRIGRRKPLHSTAIGKVLLAFMPAEQAQSLLSSQPLKLFTPRTLSSVDAVMDILPRVRAQEVAEDDEEAEPGLRCIAVPVFDRFGHVIAALSVSFPIMRCGADTPHYYRSLLKTASAAISQKMGWHAPAVASVEPVGKDGEGKQGSAGDEQP</sequence>
<evidence type="ECO:0000256" key="2">
    <source>
        <dbReference type="ARBA" id="ARBA00023125"/>
    </source>
</evidence>
<dbReference type="PROSITE" id="PS51078">
    <property type="entry name" value="ICLR_ED"/>
    <property type="match status" value="1"/>
</dbReference>
<dbReference type="PANTHER" id="PTHR30136:SF7">
    <property type="entry name" value="HTH-TYPE TRANSCRIPTIONAL REGULATOR KDGR-RELATED"/>
    <property type="match status" value="1"/>
</dbReference>
<dbReference type="GO" id="GO:0003677">
    <property type="term" value="F:DNA binding"/>
    <property type="evidence" value="ECO:0007669"/>
    <property type="project" value="UniProtKB-KW"/>
</dbReference>
<dbReference type="InterPro" id="IPR014757">
    <property type="entry name" value="Tscrpt_reg_IclR_C"/>
</dbReference>
<dbReference type="Pfam" id="PF09339">
    <property type="entry name" value="HTH_IclR"/>
    <property type="match status" value="1"/>
</dbReference>
<dbReference type="Gene3D" id="1.10.10.10">
    <property type="entry name" value="Winged helix-like DNA-binding domain superfamily/Winged helix DNA-binding domain"/>
    <property type="match status" value="1"/>
</dbReference>
<evidence type="ECO:0000256" key="3">
    <source>
        <dbReference type="ARBA" id="ARBA00023163"/>
    </source>
</evidence>
<evidence type="ECO:0000313" key="8">
    <source>
        <dbReference type="Proteomes" id="UP001199260"/>
    </source>
</evidence>
<dbReference type="SUPFAM" id="SSF55781">
    <property type="entry name" value="GAF domain-like"/>
    <property type="match status" value="1"/>
</dbReference>
<dbReference type="GO" id="GO:0045892">
    <property type="term" value="P:negative regulation of DNA-templated transcription"/>
    <property type="evidence" value="ECO:0007669"/>
    <property type="project" value="TreeGrafter"/>
</dbReference>
<dbReference type="Gene3D" id="3.30.450.40">
    <property type="match status" value="1"/>
</dbReference>
<dbReference type="SMART" id="SM00346">
    <property type="entry name" value="HTH_ICLR"/>
    <property type="match status" value="1"/>
</dbReference>
<keyword evidence="3" id="KW-0804">Transcription</keyword>
<dbReference type="InterPro" id="IPR036388">
    <property type="entry name" value="WH-like_DNA-bd_sf"/>
</dbReference>
<dbReference type="GO" id="GO:0003700">
    <property type="term" value="F:DNA-binding transcription factor activity"/>
    <property type="evidence" value="ECO:0007669"/>
    <property type="project" value="TreeGrafter"/>
</dbReference>
<protein>
    <submittedName>
        <fullName evidence="7">DNA-binding transcriptional regulator KdgR</fullName>
    </submittedName>
</protein>
<feature type="domain" description="IclR-ED" evidence="6">
    <location>
        <begin position="76"/>
        <end position="259"/>
    </location>
</feature>
<dbReference type="PROSITE" id="PS51077">
    <property type="entry name" value="HTH_ICLR"/>
    <property type="match status" value="1"/>
</dbReference>
<evidence type="ECO:0000313" key="7">
    <source>
        <dbReference type="EMBL" id="MCD2166423.1"/>
    </source>
</evidence>
<accession>A0AAW4XZE5</accession>
<evidence type="ECO:0000256" key="4">
    <source>
        <dbReference type="SAM" id="MobiDB-lite"/>
    </source>
</evidence>
<dbReference type="InterPro" id="IPR005471">
    <property type="entry name" value="Tscrpt_reg_IclR_N"/>
</dbReference>
<gene>
    <name evidence="7" type="primary">kdgR</name>
    <name evidence="7" type="ORF">LPW39_14965</name>
</gene>
<proteinExistence type="predicted"/>
<comment type="caution">
    <text evidence="7">The sequence shown here is derived from an EMBL/GenBank/DDBJ whole genome shotgun (WGS) entry which is preliminary data.</text>
</comment>
<name>A0AAW4XZE5_9BURK</name>
<keyword evidence="2 7" id="KW-0238">DNA-binding</keyword>
<feature type="domain" description="HTH iclR-type" evidence="5">
    <location>
        <begin position="14"/>
        <end position="75"/>
    </location>
</feature>
<dbReference type="NCBIfam" id="NF011671">
    <property type="entry name" value="PRK15090.1"/>
    <property type="match status" value="1"/>
</dbReference>